<gene>
    <name evidence="3" type="ORF">Hypma_003783</name>
</gene>
<dbReference type="Proteomes" id="UP000076154">
    <property type="component" value="Unassembled WGS sequence"/>
</dbReference>
<dbReference type="EMBL" id="LUEZ02000015">
    <property type="protein sequence ID" value="RDB27533.1"/>
    <property type="molecule type" value="Genomic_DNA"/>
</dbReference>
<evidence type="ECO:0000259" key="2">
    <source>
        <dbReference type="Pfam" id="PF24883"/>
    </source>
</evidence>
<dbReference type="Pfam" id="PF24883">
    <property type="entry name" value="NPHP3_N"/>
    <property type="match status" value="1"/>
</dbReference>
<evidence type="ECO:0000313" key="3">
    <source>
        <dbReference type="EMBL" id="RDB27533.1"/>
    </source>
</evidence>
<sequence>MAFSHSHNVRISRSSFIDVQGNMTVNQPAKGNIVIYQQEFGLQILMRAISVGAAFDSMERYPPPRCHPETRKDKISTIQEWVQSRSERNDGGILWLHGPAGAGKSAVAQTISESCAQHGQLAASFFFSKGMRTRDSIDSLFPTIAFQLAMSSPLWHERINKIVTDDPSVIHKTPAIQLDKLIIGLFSSERLESGQSPSGCPFLVVIDGLDECKGSRDQTMILNLISSLVHTHRLPLSFLIVSRPEPHITHAFAGETMKHICAKVSLYGTHQALQDVHTYLRSGFDKIHDSETHSAIMKSVPKPWPDDDILETLVNNSGGYFIYASTMLKYVDEEFFSPLKRLDDVLKITSSLGSSPFAELDKLYHCILSSNPNTELLKHVLGYLMHFPEQPGPPLYITRWVERRNKIDVFFETIFRLHPGEVLLSLRGLHSLVSIGTYTEVQEGVFLVHINAFEPFHASLGDYLFDESRAGKFFVDRDALLETICHACFDSFGNWEQTNTPPDVQSQIFKDFEHCFRRMCIKSDALLTIGKYADKSSWISLVCAANQWYGPENHSTSNIVTLVLWVLKELQGLDPQPWGLIHQFTSVLLAIFKHIPSEKF</sequence>
<dbReference type="Gene3D" id="3.40.50.300">
    <property type="entry name" value="P-loop containing nucleotide triphosphate hydrolases"/>
    <property type="match status" value="1"/>
</dbReference>
<feature type="domain" description="Nephrocystin 3-like N-terminal" evidence="2">
    <location>
        <begin position="77"/>
        <end position="243"/>
    </location>
</feature>
<dbReference type="OrthoDB" id="5967843at2759"/>
<accession>A0A369K6S4</accession>
<protein>
    <recommendedName>
        <fullName evidence="2">Nephrocystin 3-like N-terminal domain-containing protein</fullName>
    </recommendedName>
</protein>
<dbReference type="InterPro" id="IPR056884">
    <property type="entry name" value="NPHP3-like_N"/>
</dbReference>
<keyword evidence="4" id="KW-1185">Reference proteome</keyword>
<dbReference type="PANTHER" id="PTHR10039:SF14">
    <property type="entry name" value="NACHT DOMAIN-CONTAINING PROTEIN"/>
    <property type="match status" value="1"/>
</dbReference>
<dbReference type="AlphaFoldDB" id="A0A369K6S4"/>
<dbReference type="SUPFAM" id="SSF52540">
    <property type="entry name" value="P-loop containing nucleoside triphosphate hydrolases"/>
    <property type="match status" value="1"/>
</dbReference>
<reference evidence="3" key="1">
    <citation type="submission" date="2018-04" db="EMBL/GenBank/DDBJ databases">
        <title>Whole genome sequencing of Hypsizygus marmoreus.</title>
        <authorList>
            <person name="Choi I.-G."/>
            <person name="Min B."/>
            <person name="Kim J.-G."/>
            <person name="Kim S."/>
            <person name="Oh Y.-L."/>
            <person name="Kong W.-S."/>
            <person name="Park H."/>
            <person name="Jeong J."/>
            <person name="Song E.-S."/>
        </authorList>
    </citation>
    <scope>NUCLEOTIDE SEQUENCE [LARGE SCALE GENOMIC DNA]</scope>
    <source>
        <strain evidence="3">51987-8</strain>
    </source>
</reference>
<proteinExistence type="predicted"/>
<dbReference type="InterPro" id="IPR027417">
    <property type="entry name" value="P-loop_NTPase"/>
</dbReference>
<evidence type="ECO:0000313" key="4">
    <source>
        <dbReference type="Proteomes" id="UP000076154"/>
    </source>
</evidence>
<keyword evidence="1" id="KW-0677">Repeat</keyword>
<organism evidence="3 4">
    <name type="scientific">Hypsizygus marmoreus</name>
    <name type="common">White beech mushroom</name>
    <name type="synonym">Agaricus marmoreus</name>
    <dbReference type="NCBI Taxonomy" id="39966"/>
    <lineage>
        <taxon>Eukaryota</taxon>
        <taxon>Fungi</taxon>
        <taxon>Dikarya</taxon>
        <taxon>Basidiomycota</taxon>
        <taxon>Agaricomycotina</taxon>
        <taxon>Agaricomycetes</taxon>
        <taxon>Agaricomycetidae</taxon>
        <taxon>Agaricales</taxon>
        <taxon>Tricholomatineae</taxon>
        <taxon>Lyophyllaceae</taxon>
        <taxon>Hypsizygus</taxon>
    </lineage>
</organism>
<name>A0A369K6S4_HYPMA</name>
<evidence type="ECO:0000256" key="1">
    <source>
        <dbReference type="ARBA" id="ARBA00022737"/>
    </source>
</evidence>
<comment type="caution">
    <text evidence="3">The sequence shown here is derived from an EMBL/GenBank/DDBJ whole genome shotgun (WGS) entry which is preliminary data.</text>
</comment>
<dbReference type="PANTHER" id="PTHR10039">
    <property type="entry name" value="AMELOGENIN"/>
    <property type="match status" value="1"/>
</dbReference>
<dbReference type="InParanoid" id="A0A369K6S4"/>